<dbReference type="Proteomes" id="UP001163321">
    <property type="component" value="Chromosome 5"/>
</dbReference>
<evidence type="ECO:0000313" key="1">
    <source>
        <dbReference type="EMBL" id="KAI9911968.1"/>
    </source>
</evidence>
<comment type="caution">
    <text evidence="1">The sequence shown here is derived from an EMBL/GenBank/DDBJ whole genome shotgun (WGS) entry which is preliminary data.</text>
</comment>
<sequence>MTDRIIARNGTVTKLEGTSREIIGKLPTVRVGNSNNVEPGDEMWMFGYPSSFTTPLMCASCNMHSQVYDGEEVDKAMLRTAAQLDNGFSGGAAVDKKGQIGGLISFSILRQDRVRASNMVKGSIEYPSASINSLEGQLANTVAISSAIGKSAR</sequence>
<gene>
    <name evidence="1" type="ORF">PsorP6_009490</name>
</gene>
<accession>A0ACC0W1H7</accession>
<protein>
    <submittedName>
        <fullName evidence="1">Uncharacterized protein</fullName>
    </submittedName>
</protein>
<evidence type="ECO:0000313" key="2">
    <source>
        <dbReference type="Proteomes" id="UP001163321"/>
    </source>
</evidence>
<reference evidence="1 2" key="1">
    <citation type="journal article" date="2022" name="bioRxiv">
        <title>The genome of the oomycete Peronosclerospora sorghi, a cosmopolitan pathogen of maize and sorghum, is inflated with dispersed pseudogenes.</title>
        <authorList>
            <person name="Fletcher K."/>
            <person name="Martin F."/>
            <person name="Isakeit T."/>
            <person name="Cavanaugh K."/>
            <person name="Magill C."/>
            <person name="Michelmore R."/>
        </authorList>
    </citation>
    <scope>NUCLEOTIDE SEQUENCE [LARGE SCALE GENOMIC DNA]</scope>
    <source>
        <strain evidence="1">P6</strain>
    </source>
</reference>
<keyword evidence="2" id="KW-1185">Reference proteome</keyword>
<dbReference type="EMBL" id="CM047584">
    <property type="protein sequence ID" value="KAI9911968.1"/>
    <property type="molecule type" value="Genomic_DNA"/>
</dbReference>
<name>A0ACC0W1H7_9STRA</name>
<organism evidence="1 2">
    <name type="scientific">Peronosclerospora sorghi</name>
    <dbReference type="NCBI Taxonomy" id="230839"/>
    <lineage>
        <taxon>Eukaryota</taxon>
        <taxon>Sar</taxon>
        <taxon>Stramenopiles</taxon>
        <taxon>Oomycota</taxon>
        <taxon>Peronosporomycetes</taxon>
        <taxon>Peronosporales</taxon>
        <taxon>Peronosporaceae</taxon>
        <taxon>Peronosclerospora</taxon>
    </lineage>
</organism>
<proteinExistence type="predicted"/>